<evidence type="ECO:0000313" key="3">
    <source>
        <dbReference type="Proteomes" id="UP000198615"/>
    </source>
</evidence>
<dbReference type="Proteomes" id="UP000198615">
    <property type="component" value="Unassembled WGS sequence"/>
</dbReference>
<reference evidence="2 3" key="1">
    <citation type="submission" date="2016-10" db="EMBL/GenBank/DDBJ databases">
        <authorList>
            <person name="Varghese N."/>
            <person name="Submissions S."/>
        </authorList>
    </citation>
    <scope>NUCLEOTIDE SEQUENCE [LARGE SCALE GENOMIC DNA]</scope>
    <source>
        <strain evidence="2 3">DSM 18839</strain>
    </source>
</reference>
<organism evidence="2 3">
    <name type="scientific">Thalassobaculum litoreum DSM 18839</name>
    <dbReference type="NCBI Taxonomy" id="1123362"/>
    <lineage>
        <taxon>Bacteria</taxon>
        <taxon>Pseudomonadati</taxon>
        <taxon>Pseudomonadota</taxon>
        <taxon>Alphaproteobacteria</taxon>
        <taxon>Rhodospirillales</taxon>
        <taxon>Thalassobaculaceae</taxon>
        <taxon>Thalassobaculum</taxon>
    </lineage>
</organism>
<evidence type="ECO:0000256" key="1">
    <source>
        <dbReference type="SAM" id="SignalP"/>
    </source>
</evidence>
<comment type="caution">
    <text evidence="2">The sequence shown here is derived from an EMBL/GenBank/DDBJ whole genome shotgun (WGS) entry which is preliminary data.</text>
</comment>
<evidence type="ECO:0000313" key="2">
    <source>
        <dbReference type="EMBL" id="SDF44580.1"/>
    </source>
</evidence>
<dbReference type="AlphaFoldDB" id="A0A8G2BFY7"/>
<dbReference type="EMBL" id="FNBW01000003">
    <property type="protein sequence ID" value="SDF44580.1"/>
    <property type="molecule type" value="Genomic_DNA"/>
</dbReference>
<keyword evidence="1" id="KW-0732">Signal</keyword>
<gene>
    <name evidence="2" type="ORF">SAMN05660686_01386</name>
</gene>
<name>A0A8G2BFY7_9PROT</name>
<proteinExistence type="predicted"/>
<keyword evidence="3" id="KW-1185">Reference proteome</keyword>
<sequence>MILSKSTSSRRILRTGASVVILAAALAVAQPSAARAGVVGSALEAVAGWVSGIETAISDWFDSTLGAIEIPDRGESAARAVAGMAYDDPAGLAAIADRAGFRLTSISFTKDGKQVDGITFAYERKIEKEGRLALWRDVLEVEDTPFRPEMELVRLLLNASDMQENRPPVGLSMTEVTISVDDDDLDASWTFVPAAAQ</sequence>
<dbReference type="RefSeq" id="WP_093149136.1">
    <property type="nucleotide sequence ID" value="NZ_FNBW01000003.1"/>
</dbReference>
<feature type="chain" id="PRO_5034567434" evidence="1">
    <location>
        <begin position="37"/>
        <end position="197"/>
    </location>
</feature>
<feature type="signal peptide" evidence="1">
    <location>
        <begin position="1"/>
        <end position="36"/>
    </location>
</feature>
<accession>A0A8G2BFY7</accession>
<protein>
    <submittedName>
        <fullName evidence="2">Uncharacterized protein</fullName>
    </submittedName>
</protein>
<dbReference type="InterPro" id="IPR006311">
    <property type="entry name" value="TAT_signal"/>
</dbReference>
<dbReference type="PROSITE" id="PS51318">
    <property type="entry name" value="TAT"/>
    <property type="match status" value="1"/>
</dbReference>